<protein>
    <recommendedName>
        <fullName evidence="3">Wall-associated receptor kinase galacturonan-binding domain-containing protein</fullName>
    </recommendedName>
</protein>
<keyword evidence="2" id="KW-0732">Signal</keyword>
<dbReference type="EMBL" id="JAMRDG010000002">
    <property type="protein sequence ID" value="KAJ3684529.1"/>
    <property type="molecule type" value="Genomic_DNA"/>
</dbReference>
<dbReference type="Pfam" id="PF13947">
    <property type="entry name" value="GUB_WAK_bind"/>
    <property type="match status" value="1"/>
</dbReference>
<comment type="caution">
    <text evidence="4">The sequence shown here is derived from an EMBL/GenBank/DDBJ whole genome shotgun (WGS) entry which is preliminary data.</text>
</comment>
<evidence type="ECO:0000313" key="4">
    <source>
        <dbReference type="EMBL" id="KAJ3684529.1"/>
    </source>
</evidence>
<name>A0AAD5W9X6_9POAL</name>
<dbReference type="InterPro" id="IPR025287">
    <property type="entry name" value="WAK_GUB"/>
</dbReference>
<accession>A0AAD5W9X6</accession>
<evidence type="ECO:0000256" key="1">
    <source>
        <dbReference type="ARBA" id="ARBA00004167"/>
    </source>
</evidence>
<evidence type="ECO:0000259" key="3">
    <source>
        <dbReference type="Pfam" id="PF13947"/>
    </source>
</evidence>
<dbReference type="PANTHER" id="PTHR33491">
    <property type="entry name" value="OSJNBA0016N04.9 PROTEIN"/>
    <property type="match status" value="1"/>
</dbReference>
<evidence type="ECO:0000256" key="2">
    <source>
        <dbReference type="ARBA" id="ARBA00022729"/>
    </source>
</evidence>
<dbReference type="GO" id="GO:0030247">
    <property type="term" value="F:polysaccharide binding"/>
    <property type="evidence" value="ECO:0007669"/>
    <property type="project" value="InterPro"/>
</dbReference>
<gene>
    <name evidence="4" type="ORF">LUZ61_013693</name>
</gene>
<organism evidence="4 5">
    <name type="scientific">Rhynchospora tenuis</name>
    <dbReference type="NCBI Taxonomy" id="198213"/>
    <lineage>
        <taxon>Eukaryota</taxon>
        <taxon>Viridiplantae</taxon>
        <taxon>Streptophyta</taxon>
        <taxon>Embryophyta</taxon>
        <taxon>Tracheophyta</taxon>
        <taxon>Spermatophyta</taxon>
        <taxon>Magnoliopsida</taxon>
        <taxon>Liliopsida</taxon>
        <taxon>Poales</taxon>
        <taxon>Cyperaceae</taxon>
        <taxon>Cyperoideae</taxon>
        <taxon>Rhynchosporeae</taxon>
        <taxon>Rhynchospora</taxon>
    </lineage>
</organism>
<dbReference type="Proteomes" id="UP001210211">
    <property type="component" value="Unassembled WGS sequence"/>
</dbReference>
<sequence length="252" mass="27704">MSETKNSLHAVCTCTAYIVALSHLLLLSLSLSKAAKYANTIHPNCPDSCGGVPIDYPFGIGLNCSLSYDFVVICDPNNRTSIPLLYAIDYELLNISLSLGQARINTPVSFNCYEGAPDPPRSLEPFVLELGNCALQTSIPEGTIAYSVTFDERFNGSEVYNFSNCGYAMLMEDNGFMFETRYITTDELLYRKNSLVLDWYVGNTTCEIAKNDKSSYACKSNNSYCSKSYGGYLCNCSEGYHGNPYLEGGCQG</sequence>
<evidence type="ECO:0000313" key="5">
    <source>
        <dbReference type="Proteomes" id="UP001210211"/>
    </source>
</evidence>
<keyword evidence="5" id="KW-1185">Reference proteome</keyword>
<proteinExistence type="predicted"/>
<comment type="subcellular location">
    <subcellularLocation>
        <location evidence="1">Membrane</location>
        <topology evidence="1">Single-pass membrane protein</topology>
    </subcellularLocation>
</comment>
<dbReference type="GO" id="GO:0016020">
    <property type="term" value="C:membrane"/>
    <property type="evidence" value="ECO:0007669"/>
    <property type="project" value="UniProtKB-SubCell"/>
</dbReference>
<dbReference type="AlphaFoldDB" id="A0AAD5W9X6"/>
<feature type="domain" description="Wall-associated receptor kinase galacturonan-binding" evidence="3">
    <location>
        <begin position="45"/>
        <end position="104"/>
    </location>
</feature>
<reference evidence="4 5" key="1">
    <citation type="journal article" date="2022" name="Cell">
        <title>Repeat-based holocentromeres influence genome architecture and karyotype evolution.</title>
        <authorList>
            <person name="Hofstatter P.G."/>
            <person name="Thangavel G."/>
            <person name="Lux T."/>
            <person name="Neumann P."/>
            <person name="Vondrak T."/>
            <person name="Novak P."/>
            <person name="Zhang M."/>
            <person name="Costa L."/>
            <person name="Castellani M."/>
            <person name="Scott A."/>
            <person name="Toegelov H."/>
            <person name="Fuchs J."/>
            <person name="Mata-Sucre Y."/>
            <person name="Dias Y."/>
            <person name="Vanzela A.L.L."/>
            <person name="Huettel B."/>
            <person name="Almeida C.C.S."/>
            <person name="Simkova H."/>
            <person name="Souza G."/>
            <person name="Pedrosa-Harand A."/>
            <person name="Macas J."/>
            <person name="Mayer K.F.X."/>
            <person name="Houben A."/>
            <person name="Marques A."/>
        </authorList>
    </citation>
    <scope>NUCLEOTIDE SEQUENCE [LARGE SCALE GENOMIC DNA]</scope>
    <source>
        <strain evidence="4">RhyTen1mFocal</strain>
    </source>
</reference>